<evidence type="ECO:0000313" key="2">
    <source>
        <dbReference type="Proteomes" id="UP000266861"/>
    </source>
</evidence>
<proteinExistence type="predicted"/>
<comment type="caution">
    <text evidence="1">The sequence shown here is derived from an EMBL/GenBank/DDBJ whole genome shotgun (WGS) entry which is preliminary data.</text>
</comment>
<reference evidence="1 2" key="1">
    <citation type="submission" date="2018-08" db="EMBL/GenBank/DDBJ databases">
        <title>Genome and evolution of the arbuscular mycorrhizal fungus Diversispora epigaea (formerly Glomus versiforme) and its bacterial endosymbionts.</title>
        <authorList>
            <person name="Sun X."/>
            <person name="Fei Z."/>
            <person name="Harrison M."/>
        </authorList>
    </citation>
    <scope>NUCLEOTIDE SEQUENCE [LARGE SCALE GENOMIC DNA]</scope>
    <source>
        <strain evidence="1 2">IT104</strain>
    </source>
</reference>
<protein>
    <submittedName>
        <fullName evidence="1">Uncharacterized protein</fullName>
    </submittedName>
</protein>
<name>A0A397ISJ6_9GLOM</name>
<sequence length="167" mass="19357">MFFEKIFEKISESFEKIFGEKIPESLNKFNFETQKNIVKIFRTAKESEKNNIQNEDDDLFDPLLLIIEWNENNLQLRGILKATITNQIEGFLGVTPFRSYDSDHNGNLNLRIRSNSIFLISDANIIKKHQIAVNIIVHLNRTYFQGANVTLGTVYLVRATSCYFLCS</sequence>
<keyword evidence="2" id="KW-1185">Reference proteome</keyword>
<accession>A0A397ISJ6</accession>
<evidence type="ECO:0000313" key="1">
    <source>
        <dbReference type="EMBL" id="RHZ78955.1"/>
    </source>
</evidence>
<dbReference type="Proteomes" id="UP000266861">
    <property type="component" value="Unassembled WGS sequence"/>
</dbReference>
<gene>
    <name evidence="1" type="ORF">Glove_153g38</name>
</gene>
<dbReference type="OrthoDB" id="2305053at2759"/>
<dbReference type="EMBL" id="PQFF01000144">
    <property type="protein sequence ID" value="RHZ78955.1"/>
    <property type="molecule type" value="Genomic_DNA"/>
</dbReference>
<organism evidence="1 2">
    <name type="scientific">Diversispora epigaea</name>
    <dbReference type="NCBI Taxonomy" id="1348612"/>
    <lineage>
        <taxon>Eukaryota</taxon>
        <taxon>Fungi</taxon>
        <taxon>Fungi incertae sedis</taxon>
        <taxon>Mucoromycota</taxon>
        <taxon>Glomeromycotina</taxon>
        <taxon>Glomeromycetes</taxon>
        <taxon>Diversisporales</taxon>
        <taxon>Diversisporaceae</taxon>
        <taxon>Diversispora</taxon>
    </lineage>
</organism>
<dbReference type="AlphaFoldDB" id="A0A397ISJ6"/>